<dbReference type="EMBL" id="BGPR01088918">
    <property type="protein sequence ID" value="GBM13254.1"/>
    <property type="molecule type" value="Genomic_DNA"/>
</dbReference>
<feature type="signal peptide" evidence="1">
    <location>
        <begin position="1"/>
        <end position="21"/>
    </location>
</feature>
<dbReference type="Proteomes" id="UP000499080">
    <property type="component" value="Unassembled WGS sequence"/>
</dbReference>
<protein>
    <submittedName>
        <fullName evidence="2">Uncharacterized protein</fullName>
    </submittedName>
</protein>
<sequence>MAVLPLLLSFTVFIMRSVSRGNGITTAGEMLKVELHGWGSTVGIVSEDDAEGWCSTSPLHDACLRSEVLSRGFSVVSDGANKYLGNTSLLKGYIPVFSNPFTAVCTVRCKKNPVKFTVLNWQLGWLCKTVKVTK</sequence>
<dbReference type="OrthoDB" id="8351967at2759"/>
<reference evidence="2 3" key="1">
    <citation type="journal article" date="2019" name="Sci. Rep.">
        <title>Orb-weaving spider Araneus ventricosus genome elucidates the spidroin gene catalogue.</title>
        <authorList>
            <person name="Kono N."/>
            <person name="Nakamura H."/>
            <person name="Ohtoshi R."/>
            <person name="Moran D.A.P."/>
            <person name="Shinohara A."/>
            <person name="Yoshida Y."/>
            <person name="Fujiwara M."/>
            <person name="Mori M."/>
            <person name="Tomita M."/>
            <person name="Arakawa K."/>
        </authorList>
    </citation>
    <scope>NUCLEOTIDE SEQUENCE [LARGE SCALE GENOMIC DNA]</scope>
</reference>
<gene>
    <name evidence="2" type="ORF">AVEN_126825_1</name>
</gene>
<dbReference type="AlphaFoldDB" id="A0A4Y2DBJ1"/>
<evidence type="ECO:0000313" key="2">
    <source>
        <dbReference type="EMBL" id="GBM13254.1"/>
    </source>
</evidence>
<keyword evidence="3" id="KW-1185">Reference proteome</keyword>
<proteinExistence type="predicted"/>
<accession>A0A4Y2DBJ1</accession>
<evidence type="ECO:0000313" key="3">
    <source>
        <dbReference type="Proteomes" id="UP000499080"/>
    </source>
</evidence>
<feature type="chain" id="PRO_5021266337" evidence="1">
    <location>
        <begin position="22"/>
        <end position="134"/>
    </location>
</feature>
<comment type="caution">
    <text evidence="2">The sequence shown here is derived from an EMBL/GenBank/DDBJ whole genome shotgun (WGS) entry which is preliminary data.</text>
</comment>
<organism evidence="2 3">
    <name type="scientific">Araneus ventricosus</name>
    <name type="common">Orbweaver spider</name>
    <name type="synonym">Epeira ventricosa</name>
    <dbReference type="NCBI Taxonomy" id="182803"/>
    <lineage>
        <taxon>Eukaryota</taxon>
        <taxon>Metazoa</taxon>
        <taxon>Ecdysozoa</taxon>
        <taxon>Arthropoda</taxon>
        <taxon>Chelicerata</taxon>
        <taxon>Arachnida</taxon>
        <taxon>Araneae</taxon>
        <taxon>Araneomorphae</taxon>
        <taxon>Entelegynae</taxon>
        <taxon>Araneoidea</taxon>
        <taxon>Araneidae</taxon>
        <taxon>Araneus</taxon>
    </lineage>
</organism>
<evidence type="ECO:0000256" key="1">
    <source>
        <dbReference type="SAM" id="SignalP"/>
    </source>
</evidence>
<keyword evidence="1" id="KW-0732">Signal</keyword>
<name>A0A4Y2DBJ1_ARAVE</name>